<dbReference type="RefSeq" id="WP_300951009.1">
    <property type="nucleotide sequence ID" value="NZ_JAUHJQ010000001.1"/>
</dbReference>
<comment type="caution">
    <text evidence="1">The sequence shown here is derived from an EMBL/GenBank/DDBJ whole genome shotgun (WGS) entry which is preliminary data.</text>
</comment>
<protein>
    <submittedName>
        <fullName evidence="1">Uncharacterized protein</fullName>
    </submittedName>
</protein>
<accession>A0ABT8FBN5</accession>
<proteinExistence type="predicted"/>
<organism evidence="1 2">
    <name type="scientific">Nocardioides oceani</name>
    <dbReference type="NCBI Taxonomy" id="3058369"/>
    <lineage>
        <taxon>Bacteria</taxon>
        <taxon>Bacillati</taxon>
        <taxon>Actinomycetota</taxon>
        <taxon>Actinomycetes</taxon>
        <taxon>Propionibacteriales</taxon>
        <taxon>Nocardioidaceae</taxon>
        <taxon>Nocardioides</taxon>
    </lineage>
</organism>
<dbReference type="EMBL" id="JAUHJQ010000001">
    <property type="protein sequence ID" value="MDN4172099.1"/>
    <property type="molecule type" value="Genomic_DNA"/>
</dbReference>
<dbReference type="Proteomes" id="UP001168620">
    <property type="component" value="Unassembled WGS sequence"/>
</dbReference>
<sequence length="375" mass="39951">MTSGGTSGERRAWGWVASLREGGTTPWSAWTGEAQARGRVLPGAQQLELLRRVNLAGRPTPELVRRVLGASAPGRGRPDLELVGAVDPGPFGPRPVDPADLPTDELVRVATSVLADDLVATALPEAPSARRPWRRRFRLVGDPWLADAARAELRARGRAAGGRGSVALVLATDLGTMLTHAWAHRVTGEGAPPWRAWLAEAVARDRVPPRADVLHALRAWDARVGRERVRLVLDPAALPGLTGTRRPLAAPPALSADGAELARRTAPVLGLLVRPERRTRVLREVLVPRVVALGGPPLVVSPEHAAWVAAQAERVHRTVRAAGYPVVGDPGALLPREHAGVAEPSEDGVLALAVRLLLAGPAESDSRDRRGDEDR</sequence>
<gene>
    <name evidence="1" type="ORF">QWY28_04015</name>
</gene>
<reference evidence="1" key="1">
    <citation type="submission" date="2023-06" db="EMBL/GenBank/DDBJ databases">
        <title>Draft genome sequence of Nocardioides sp. SOB77.</title>
        <authorList>
            <person name="Zhang G."/>
        </authorList>
    </citation>
    <scope>NUCLEOTIDE SEQUENCE</scope>
    <source>
        <strain evidence="1">SOB77</strain>
    </source>
</reference>
<keyword evidence="2" id="KW-1185">Reference proteome</keyword>
<name>A0ABT8FBN5_9ACTN</name>
<evidence type="ECO:0000313" key="1">
    <source>
        <dbReference type="EMBL" id="MDN4172099.1"/>
    </source>
</evidence>
<evidence type="ECO:0000313" key="2">
    <source>
        <dbReference type="Proteomes" id="UP001168620"/>
    </source>
</evidence>